<dbReference type="EMBL" id="LDAU01000112">
    <property type="protein sequence ID" value="KRX04720.1"/>
    <property type="molecule type" value="Genomic_DNA"/>
</dbReference>
<sequence>MYSKTLQQLKKFSKNLTQKYHKNFSSQIQQQNQPTTLTEKLQQQQNGLKEILEHMPFNQEIKTAYAVTQSLQKELLFEISEVDFQQLQKSLQNIKEQQFELIEQENSKEFSLIKQVANYEVEILFLSM</sequence>
<dbReference type="Proteomes" id="UP000054937">
    <property type="component" value="Unassembled WGS sequence"/>
</dbReference>
<protein>
    <submittedName>
        <fullName evidence="1">Uncharacterized protein</fullName>
    </submittedName>
</protein>
<gene>
    <name evidence="1" type="ORF">PPERSA_03111</name>
</gene>
<accession>A0A0V0QRR1</accession>
<proteinExistence type="predicted"/>
<keyword evidence="2" id="KW-1185">Reference proteome</keyword>
<evidence type="ECO:0000313" key="2">
    <source>
        <dbReference type="Proteomes" id="UP000054937"/>
    </source>
</evidence>
<dbReference type="InParanoid" id="A0A0V0QRR1"/>
<reference evidence="1 2" key="1">
    <citation type="journal article" date="2015" name="Sci. Rep.">
        <title>Genome of the facultative scuticociliatosis pathogen Pseudocohnilembus persalinus provides insight into its virulence through horizontal gene transfer.</title>
        <authorList>
            <person name="Xiong J."/>
            <person name="Wang G."/>
            <person name="Cheng J."/>
            <person name="Tian M."/>
            <person name="Pan X."/>
            <person name="Warren A."/>
            <person name="Jiang C."/>
            <person name="Yuan D."/>
            <person name="Miao W."/>
        </authorList>
    </citation>
    <scope>NUCLEOTIDE SEQUENCE [LARGE SCALE GENOMIC DNA]</scope>
    <source>
        <strain evidence="1">36N120E</strain>
    </source>
</reference>
<name>A0A0V0QRR1_PSEPJ</name>
<organism evidence="1 2">
    <name type="scientific">Pseudocohnilembus persalinus</name>
    <name type="common">Ciliate</name>
    <dbReference type="NCBI Taxonomy" id="266149"/>
    <lineage>
        <taxon>Eukaryota</taxon>
        <taxon>Sar</taxon>
        <taxon>Alveolata</taxon>
        <taxon>Ciliophora</taxon>
        <taxon>Intramacronucleata</taxon>
        <taxon>Oligohymenophorea</taxon>
        <taxon>Scuticociliatia</taxon>
        <taxon>Philasterida</taxon>
        <taxon>Pseudocohnilembidae</taxon>
        <taxon>Pseudocohnilembus</taxon>
    </lineage>
</organism>
<evidence type="ECO:0000313" key="1">
    <source>
        <dbReference type="EMBL" id="KRX04720.1"/>
    </source>
</evidence>
<dbReference type="AlphaFoldDB" id="A0A0V0QRR1"/>
<comment type="caution">
    <text evidence="1">The sequence shown here is derived from an EMBL/GenBank/DDBJ whole genome shotgun (WGS) entry which is preliminary data.</text>
</comment>